<reference evidence="1" key="1">
    <citation type="journal article" date="2023" name="IScience">
        <title>Live-bearing cockroach genome reveals convergent evolutionary mechanisms linked to viviparity in insects and beyond.</title>
        <authorList>
            <person name="Fouks B."/>
            <person name="Harrison M.C."/>
            <person name="Mikhailova A.A."/>
            <person name="Marchal E."/>
            <person name="English S."/>
            <person name="Carruthers M."/>
            <person name="Jennings E.C."/>
            <person name="Chiamaka E.L."/>
            <person name="Frigard R.A."/>
            <person name="Pippel M."/>
            <person name="Attardo G.M."/>
            <person name="Benoit J.B."/>
            <person name="Bornberg-Bauer E."/>
            <person name="Tobe S.S."/>
        </authorList>
    </citation>
    <scope>NUCLEOTIDE SEQUENCE</scope>
    <source>
        <strain evidence="1">Stay&amp;Tobe</strain>
    </source>
</reference>
<dbReference type="AlphaFoldDB" id="A0AAD7ZSA1"/>
<comment type="caution">
    <text evidence="1">The sequence shown here is derived from an EMBL/GenBank/DDBJ whole genome shotgun (WGS) entry which is preliminary data.</text>
</comment>
<reference evidence="1" key="2">
    <citation type="submission" date="2023-05" db="EMBL/GenBank/DDBJ databases">
        <authorList>
            <person name="Fouks B."/>
        </authorList>
    </citation>
    <scope>NUCLEOTIDE SEQUENCE</scope>
    <source>
        <strain evidence="1">Stay&amp;Tobe</strain>
        <tissue evidence="1">Testes</tissue>
    </source>
</reference>
<name>A0AAD7ZSA1_DIPPU</name>
<dbReference type="EMBL" id="JASPKZ010007231">
    <property type="protein sequence ID" value="KAJ9585950.1"/>
    <property type="molecule type" value="Genomic_DNA"/>
</dbReference>
<protein>
    <submittedName>
        <fullName evidence="1">Uncharacterized protein</fullName>
    </submittedName>
</protein>
<dbReference type="Proteomes" id="UP001233999">
    <property type="component" value="Unassembled WGS sequence"/>
</dbReference>
<keyword evidence="2" id="KW-1185">Reference proteome</keyword>
<evidence type="ECO:0000313" key="1">
    <source>
        <dbReference type="EMBL" id="KAJ9585950.1"/>
    </source>
</evidence>
<proteinExistence type="predicted"/>
<organism evidence="1 2">
    <name type="scientific">Diploptera punctata</name>
    <name type="common">Pacific beetle cockroach</name>
    <dbReference type="NCBI Taxonomy" id="6984"/>
    <lineage>
        <taxon>Eukaryota</taxon>
        <taxon>Metazoa</taxon>
        <taxon>Ecdysozoa</taxon>
        <taxon>Arthropoda</taxon>
        <taxon>Hexapoda</taxon>
        <taxon>Insecta</taxon>
        <taxon>Pterygota</taxon>
        <taxon>Neoptera</taxon>
        <taxon>Polyneoptera</taxon>
        <taxon>Dictyoptera</taxon>
        <taxon>Blattodea</taxon>
        <taxon>Blaberoidea</taxon>
        <taxon>Blaberidae</taxon>
        <taxon>Diplopterinae</taxon>
        <taxon>Diploptera</taxon>
    </lineage>
</organism>
<feature type="non-terminal residue" evidence="1">
    <location>
        <position position="67"/>
    </location>
</feature>
<sequence>RSFTLILQALDHDNYTTPVAYNATPSTQNQIVFGKTCSPTRTRAINRMVMQQGNVFSMTLNKHCFES</sequence>
<feature type="non-terminal residue" evidence="1">
    <location>
        <position position="1"/>
    </location>
</feature>
<gene>
    <name evidence="1" type="ORF">L9F63_020407</name>
</gene>
<evidence type="ECO:0000313" key="2">
    <source>
        <dbReference type="Proteomes" id="UP001233999"/>
    </source>
</evidence>
<accession>A0AAD7ZSA1</accession>